<evidence type="ECO:0000313" key="2">
    <source>
        <dbReference type="EMBL" id="MFC6354665.1"/>
    </source>
</evidence>
<dbReference type="CDD" id="cd08946">
    <property type="entry name" value="SDR_e"/>
    <property type="match status" value="1"/>
</dbReference>
<sequence length="281" mass="30705">MKVLVTGASGRLGRAVRRRLESRSGVEAVFLRHYTDGSRGDDAFAFDMTDMPRLHSVVSTARPDVIIHLASITGLACDNDPQLANAINVEVTIALAGIAAELGTERIVFTSTAAVYGDGYREPIHEGTPLRGASSYASTKQLAERGLVKCVETSANLSAVVLRIFNLYGDDFTDSVVQKLLTSTPDQPVRIHGLDRFVRDYVHVDDVVDAIMACVDAELTARHQVINIGTGVPTSNRALLERLGERRELYFDLVGEERESYSCADITRAADILDFAPRLRL</sequence>
<dbReference type="RefSeq" id="WP_386729576.1">
    <property type="nucleotide sequence ID" value="NZ_JBHSTP010000001.1"/>
</dbReference>
<dbReference type="InterPro" id="IPR036291">
    <property type="entry name" value="NAD(P)-bd_dom_sf"/>
</dbReference>
<dbReference type="Gene3D" id="3.40.50.720">
    <property type="entry name" value="NAD(P)-binding Rossmann-like Domain"/>
    <property type="match status" value="1"/>
</dbReference>
<dbReference type="PANTHER" id="PTHR43245:SF13">
    <property type="entry name" value="UDP-D-APIOSE_UDP-D-XYLOSE SYNTHASE 2"/>
    <property type="match status" value="1"/>
</dbReference>
<comment type="caution">
    <text evidence="2">The sequence shown here is derived from an EMBL/GenBank/DDBJ whole genome shotgun (WGS) entry which is preliminary data.</text>
</comment>
<dbReference type="EMBL" id="JBHSTP010000001">
    <property type="protein sequence ID" value="MFC6354665.1"/>
    <property type="molecule type" value="Genomic_DNA"/>
</dbReference>
<name>A0ABW1VAU0_9MICO</name>
<gene>
    <name evidence="2" type="ORF">ACFQB0_00870</name>
</gene>
<protein>
    <submittedName>
        <fullName evidence="2">NAD-dependent epimerase/dehydratase family protein</fullName>
    </submittedName>
</protein>
<dbReference type="Proteomes" id="UP001596306">
    <property type="component" value="Unassembled WGS sequence"/>
</dbReference>
<dbReference type="InterPro" id="IPR050177">
    <property type="entry name" value="Lipid_A_modif_metabolic_enz"/>
</dbReference>
<feature type="domain" description="NAD-dependent epimerase/dehydratase" evidence="1">
    <location>
        <begin position="3"/>
        <end position="229"/>
    </location>
</feature>
<reference evidence="3" key="1">
    <citation type="journal article" date="2019" name="Int. J. Syst. Evol. Microbiol.">
        <title>The Global Catalogue of Microorganisms (GCM) 10K type strain sequencing project: providing services to taxonomists for standard genome sequencing and annotation.</title>
        <authorList>
            <consortium name="The Broad Institute Genomics Platform"/>
            <consortium name="The Broad Institute Genome Sequencing Center for Infectious Disease"/>
            <person name="Wu L."/>
            <person name="Ma J."/>
        </authorList>
    </citation>
    <scope>NUCLEOTIDE SEQUENCE [LARGE SCALE GENOMIC DNA]</scope>
    <source>
        <strain evidence="3">CCUG 43304</strain>
    </source>
</reference>
<accession>A0ABW1VAU0</accession>
<dbReference type="PANTHER" id="PTHR43245">
    <property type="entry name" value="BIFUNCTIONAL POLYMYXIN RESISTANCE PROTEIN ARNA"/>
    <property type="match status" value="1"/>
</dbReference>
<dbReference type="Pfam" id="PF01370">
    <property type="entry name" value="Epimerase"/>
    <property type="match status" value="1"/>
</dbReference>
<evidence type="ECO:0000259" key="1">
    <source>
        <dbReference type="Pfam" id="PF01370"/>
    </source>
</evidence>
<dbReference type="InterPro" id="IPR001509">
    <property type="entry name" value="Epimerase_deHydtase"/>
</dbReference>
<proteinExistence type="predicted"/>
<dbReference type="SUPFAM" id="SSF51735">
    <property type="entry name" value="NAD(P)-binding Rossmann-fold domains"/>
    <property type="match status" value="1"/>
</dbReference>
<evidence type="ECO:0000313" key="3">
    <source>
        <dbReference type="Proteomes" id="UP001596306"/>
    </source>
</evidence>
<organism evidence="2 3">
    <name type="scientific">Luethyella okanaganae</name>
    <dbReference type="NCBI Taxonomy" id="69372"/>
    <lineage>
        <taxon>Bacteria</taxon>
        <taxon>Bacillati</taxon>
        <taxon>Actinomycetota</taxon>
        <taxon>Actinomycetes</taxon>
        <taxon>Micrococcales</taxon>
        <taxon>Microbacteriaceae</taxon>
        <taxon>Luethyella</taxon>
    </lineage>
</organism>
<keyword evidence="3" id="KW-1185">Reference proteome</keyword>